<dbReference type="PANTHER" id="PTHR42884:SF14">
    <property type="entry name" value="NEUROENDOCRINE CONVERTASE 1"/>
    <property type="match status" value="1"/>
</dbReference>
<dbReference type="GO" id="GO:0005802">
    <property type="term" value="C:trans-Golgi network"/>
    <property type="evidence" value="ECO:0007669"/>
    <property type="project" value="TreeGrafter"/>
</dbReference>
<dbReference type="InterPro" id="IPR000209">
    <property type="entry name" value="Peptidase_S8/S53_dom"/>
</dbReference>
<feature type="compositionally biased region" description="Polar residues" evidence="15">
    <location>
        <begin position="723"/>
        <end position="746"/>
    </location>
</feature>
<evidence type="ECO:0000256" key="13">
    <source>
        <dbReference type="PIRSR" id="PIRSR615500-1"/>
    </source>
</evidence>
<keyword evidence="10 16" id="KW-0472">Membrane</keyword>
<evidence type="ECO:0000256" key="9">
    <source>
        <dbReference type="ARBA" id="ARBA00022989"/>
    </source>
</evidence>
<evidence type="ECO:0000256" key="3">
    <source>
        <dbReference type="ARBA" id="ARBA00022670"/>
    </source>
</evidence>
<dbReference type="InterPro" id="IPR002884">
    <property type="entry name" value="P_dom"/>
</dbReference>
<sequence length="956" mass="103875">MARPSFDFISSCAKGFSLPRDYDSRTYFAVELENGIEPVSFAKANGWKFEHKVGELKDHYLYSVESESGGDITRRELGSALHDLIKLGGINMDHANDDRLESSTINDLLISREIDDETSSQTLKNKLLSTGVKLLHPLSLQKLERRAPVPIIKSSDDISLFSSSLENRESPGTAKNPLQEAMGIVDPQFNRQWHLYNAFYPGNDVNISGLWAQNITGKGVITAIVDDGLDHENPDIKANYFAEGSYDYNDLGPDPAPKLVDDHHGTRCAGEIGAVKNNVCGVGVAFDSKISGIRILSGKLLEVDEAAALNYAMDKQHIYSCSWGPSDNGQSMSAPPEIVKRAMINGVVNGRDEKGSIFVFASGNGGVFGDNCNFDGYTNSIYSITVAAIDHKNLHPSYSESCSANMVVTYSSGSGENIYTTDMNNKCTNMHGGTSAAAPLAAGIFALVLQVRPDITWRDLQYLVVNSAVPIHEAEHGWQTTAYGKKFSHTYGYGKIDAGILVENAKDWELVKPQAWYFPPVKKTNAEIMNPKLNERDELEAKTESVITISKDDLNDANLSRVEHITVTVNIAAERRGEIAVMLESPDKILSELAPFRIHDKNTKGFANWTFMSVAHWGESGVGDWKLTVTAKNGEAEFVDWSLKLWGESIDARKAKVFPLDGNVDKDLPSVKLPGNAADDGKSSQVSTYNTASSSTLNSASTKISSIGTSIGTSTDSLITTSVPSSDVATSSTTSEAQENTASSSIPAPVKSSDYYGSDEDKESDKAGENEDSSGLLGLSQHTITVIYGGFLLFVGFMGCVGIYMCLTNGNAKSRKKRTLVKNRVTTNDAYEFDLISAEEDSDIDDNDVEGQYYERSDRLDEFDPDAESLTSLGIVDALSQAQGNRSQGQSTRSDNDDAQHDLFTNKAKIQDVNPNDSTENATDDMFLVDSDEESDGEAHEGSGLISVGEESTSKP</sequence>
<dbReference type="GO" id="GO:0004252">
    <property type="term" value="F:serine-type endopeptidase activity"/>
    <property type="evidence" value="ECO:0007669"/>
    <property type="project" value="UniProtKB-UniRule"/>
</dbReference>
<evidence type="ECO:0000256" key="2">
    <source>
        <dbReference type="ARBA" id="ARBA00005325"/>
    </source>
</evidence>
<keyword evidence="6 14" id="KW-0378">Hydrolase</keyword>
<dbReference type="EMBL" id="KV454409">
    <property type="protein sequence ID" value="ODQ66121.1"/>
    <property type="molecule type" value="Genomic_DNA"/>
</dbReference>
<evidence type="ECO:0000256" key="7">
    <source>
        <dbReference type="ARBA" id="ARBA00022825"/>
    </source>
</evidence>
<dbReference type="FunFam" id="2.60.120.260:FF:000026">
    <property type="entry name" value="proprotein convertase subtilisin/kexin type 7"/>
    <property type="match status" value="1"/>
</dbReference>
<feature type="domain" description="P/Homo B" evidence="17">
    <location>
        <begin position="511"/>
        <end position="651"/>
    </location>
</feature>
<dbReference type="GO" id="GO:0007323">
    <property type="term" value="P:peptide pheromone maturation"/>
    <property type="evidence" value="ECO:0007669"/>
    <property type="project" value="UniProtKB-ARBA"/>
</dbReference>
<dbReference type="InterPro" id="IPR023827">
    <property type="entry name" value="Peptidase_S8_Asp-AS"/>
</dbReference>
<dbReference type="OrthoDB" id="300641at2759"/>
<feature type="region of interest" description="Disordered" evidence="15">
    <location>
        <begin position="906"/>
        <end position="956"/>
    </location>
</feature>
<comment type="subcellular location">
    <subcellularLocation>
        <location evidence="1">Membrane</location>
    </subcellularLocation>
</comment>
<gene>
    <name evidence="18" type="ORF">NADFUDRAFT_74391</name>
</gene>
<proteinExistence type="inferred from homology"/>
<evidence type="ECO:0000313" key="19">
    <source>
        <dbReference type="Proteomes" id="UP000095009"/>
    </source>
</evidence>
<dbReference type="FunFam" id="3.40.50.200:FF:000005">
    <property type="entry name" value="Proprotein convertase subtilisin/kexin type 7"/>
    <property type="match status" value="1"/>
</dbReference>
<dbReference type="InterPro" id="IPR023828">
    <property type="entry name" value="Peptidase_S8_Ser-AS"/>
</dbReference>
<evidence type="ECO:0000256" key="14">
    <source>
        <dbReference type="PROSITE-ProRule" id="PRU01240"/>
    </source>
</evidence>
<keyword evidence="11" id="KW-0865">Zymogen</keyword>
<evidence type="ECO:0000256" key="1">
    <source>
        <dbReference type="ARBA" id="ARBA00004370"/>
    </source>
</evidence>
<evidence type="ECO:0000256" key="10">
    <source>
        <dbReference type="ARBA" id="ARBA00023136"/>
    </source>
</evidence>
<dbReference type="SUPFAM" id="SSF52743">
    <property type="entry name" value="Subtilisin-like"/>
    <property type="match status" value="1"/>
</dbReference>
<dbReference type="InterPro" id="IPR022398">
    <property type="entry name" value="Peptidase_S8_His-AS"/>
</dbReference>
<evidence type="ECO:0000256" key="11">
    <source>
        <dbReference type="ARBA" id="ARBA00023145"/>
    </source>
</evidence>
<evidence type="ECO:0000256" key="8">
    <source>
        <dbReference type="ARBA" id="ARBA00022837"/>
    </source>
</evidence>
<protein>
    <recommendedName>
        <fullName evidence="17">P/Homo B domain-containing protein</fullName>
    </recommendedName>
</protein>
<dbReference type="Proteomes" id="UP000095009">
    <property type="component" value="Unassembled WGS sequence"/>
</dbReference>
<dbReference type="InterPro" id="IPR008979">
    <property type="entry name" value="Galactose-bd-like_sf"/>
</dbReference>
<feature type="active site" description="Charge relay system" evidence="13 14">
    <location>
        <position position="435"/>
    </location>
</feature>
<dbReference type="InterPro" id="IPR036852">
    <property type="entry name" value="Peptidase_S8/S53_dom_sf"/>
</dbReference>
<evidence type="ECO:0000256" key="6">
    <source>
        <dbReference type="ARBA" id="ARBA00022801"/>
    </source>
</evidence>
<feature type="region of interest" description="Disordered" evidence="15">
    <location>
        <begin position="668"/>
        <end position="692"/>
    </location>
</feature>
<keyword evidence="12" id="KW-0325">Glycoprotein</keyword>
<keyword evidence="8" id="KW-0106">Calcium</keyword>
<dbReference type="GO" id="GO:0016485">
    <property type="term" value="P:protein processing"/>
    <property type="evidence" value="ECO:0007669"/>
    <property type="project" value="TreeGrafter"/>
</dbReference>
<dbReference type="PANTHER" id="PTHR42884">
    <property type="entry name" value="PROPROTEIN CONVERTASE SUBTILISIN/KEXIN-RELATED"/>
    <property type="match status" value="1"/>
</dbReference>
<dbReference type="InterPro" id="IPR034182">
    <property type="entry name" value="Kexin/furin"/>
</dbReference>
<feature type="transmembrane region" description="Helical" evidence="16">
    <location>
        <begin position="786"/>
        <end position="807"/>
    </location>
</feature>
<evidence type="ECO:0000256" key="5">
    <source>
        <dbReference type="ARBA" id="ARBA00022729"/>
    </source>
</evidence>
<dbReference type="PROSITE" id="PS00136">
    <property type="entry name" value="SUBTILASE_ASP"/>
    <property type="match status" value="1"/>
</dbReference>
<keyword evidence="7 14" id="KW-0720">Serine protease</keyword>
<evidence type="ECO:0000259" key="17">
    <source>
        <dbReference type="PROSITE" id="PS51829"/>
    </source>
</evidence>
<dbReference type="Pfam" id="PF00082">
    <property type="entry name" value="Peptidase_S8"/>
    <property type="match status" value="1"/>
</dbReference>
<feature type="active site" description="Charge relay system" evidence="13 14">
    <location>
        <position position="264"/>
    </location>
</feature>
<accession>A0A1E3PL06</accession>
<dbReference type="Gene3D" id="2.60.120.260">
    <property type="entry name" value="Galactose-binding domain-like"/>
    <property type="match status" value="1"/>
</dbReference>
<evidence type="ECO:0000313" key="18">
    <source>
        <dbReference type="EMBL" id="ODQ66121.1"/>
    </source>
</evidence>
<evidence type="ECO:0000256" key="12">
    <source>
        <dbReference type="ARBA" id="ARBA00023180"/>
    </source>
</evidence>
<dbReference type="PROSITE" id="PS51829">
    <property type="entry name" value="P_HOMO_B"/>
    <property type="match status" value="1"/>
</dbReference>
<dbReference type="STRING" id="857566.A0A1E3PL06"/>
<dbReference type="PROSITE" id="PS51892">
    <property type="entry name" value="SUBTILASE"/>
    <property type="match status" value="1"/>
</dbReference>
<dbReference type="PRINTS" id="PR00723">
    <property type="entry name" value="SUBTILISIN"/>
</dbReference>
<keyword evidence="4 16" id="KW-0812">Transmembrane</keyword>
<dbReference type="AlphaFoldDB" id="A0A1E3PL06"/>
<dbReference type="GO" id="GO:0000139">
    <property type="term" value="C:Golgi membrane"/>
    <property type="evidence" value="ECO:0007669"/>
    <property type="project" value="TreeGrafter"/>
</dbReference>
<feature type="active site" description="Charge relay system" evidence="13 14">
    <location>
        <position position="226"/>
    </location>
</feature>
<organism evidence="18 19">
    <name type="scientific">Nadsonia fulvescens var. elongata DSM 6958</name>
    <dbReference type="NCBI Taxonomy" id="857566"/>
    <lineage>
        <taxon>Eukaryota</taxon>
        <taxon>Fungi</taxon>
        <taxon>Dikarya</taxon>
        <taxon>Ascomycota</taxon>
        <taxon>Saccharomycotina</taxon>
        <taxon>Dipodascomycetes</taxon>
        <taxon>Dipodascales</taxon>
        <taxon>Dipodascales incertae sedis</taxon>
        <taxon>Nadsonia</taxon>
    </lineage>
</organism>
<dbReference type="InterPro" id="IPR015500">
    <property type="entry name" value="Peptidase_S8_subtilisin-rel"/>
</dbReference>
<dbReference type="CDD" id="cd04059">
    <property type="entry name" value="Peptidases_S8_Protein_convertases_Kexins_Furin-like"/>
    <property type="match status" value="1"/>
</dbReference>
<reference evidence="18 19" key="1">
    <citation type="journal article" date="2016" name="Proc. Natl. Acad. Sci. U.S.A.">
        <title>Comparative genomics of biotechnologically important yeasts.</title>
        <authorList>
            <person name="Riley R."/>
            <person name="Haridas S."/>
            <person name="Wolfe K.H."/>
            <person name="Lopes M.R."/>
            <person name="Hittinger C.T."/>
            <person name="Goeker M."/>
            <person name="Salamov A.A."/>
            <person name="Wisecaver J.H."/>
            <person name="Long T.M."/>
            <person name="Calvey C.H."/>
            <person name="Aerts A.L."/>
            <person name="Barry K.W."/>
            <person name="Choi C."/>
            <person name="Clum A."/>
            <person name="Coughlan A.Y."/>
            <person name="Deshpande S."/>
            <person name="Douglass A.P."/>
            <person name="Hanson S.J."/>
            <person name="Klenk H.-P."/>
            <person name="LaButti K.M."/>
            <person name="Lapidus A."/>
            <person name="Lindquist E.A."/>
            <person name="Lipzen A.M."/>
            <person name="Meier-Kolthoff J.P."/>
            <person name="Ohm R.A."/>
            <person name="Otillar R.P."/>
            <person name="Pangilinan J.L."/>
            <person name="Peng Y."/>
            <person name="Rokas A."/>
            <person name="Rosa C.A."/>
            <person name="Scheuner C."/>
            <person name="Sibirny A.A."/>
            <person name="Slot J.C."/>
            <person name="Stielow J.B."/>
            <person name="Sun H."/>
            <person name="Kurtzman C.P."/>
            <person name="Blackwell M."/>
            <person name="Grigoriev I.V."/>
            <person name="Jeffries T.W."/>
        </authorList>
    </citation>
    <scope>NUCLEOTIDE SEQUENCE [LARGE SCALE GENOMIC DNA]</scope>
    <source>
        <strain evidence="18 19">DSM 6958</strain>
    </source>
</reference>
<dbReference type="SUPFAM" id="SSF49785">
    <property type="entry name" value="Galactose-binding domain-like"/>
    <property type="match status" value="1"/>
</dbReference>
<name>A0A1E3PL06_9ASCO</name>
<dbReference type="Gene3D" id="3.40.50.200">
    <property type="entry name" value="Peptidase S8/S53 domain"/>
    <property type="match status" value="1"/>
</dbReference>
<evidence type="ECO:0000256" key="15">
    <source>
        <dbReference type="SAM" id="MobiDB-lite"/>
    </source>
</evidence>
<evidence type="ECO:0000256" key="16">
    <source>
        <dbReference type="SAM" id="Phobius"/>
    </source>
</evidence>
<evidence type="ECO:0000256" key="4">
    <source>
        <dbReference type="ARBA" id="ARBA00022692"/>
    </source>
</evidence>
<feature type="region of interest" description="Disordered" evidence="15">
    <location>
        <begin position="722"/>
        <end position="775"/>
    </location>
</feature>
<keyword evidence="19" id="KW-1185">Reference proteome</keyword>
<keyword evidence="5" id="KW-0732">Signal</keyword>
<keyword evidence="3 14" id="KW-0645">Protease</keyword>
<dbReference type="PROSITE" id="PS00138">
    <property type="entry name" value="SUBTILASE_SER"/>
    <property type="match status" value="1"/>
</dbReference>
<comment type="similarity">
    <text evidence="2">Belongs to the peptidase S8 family. Furin subfamily.</text>
</comment>
<dbReference type="PROSITE" id="PS00137">
    <property type="entry name" value="SUBTILASE_HIS"/>
    <property type="match status" value="1"/>
</dbReference>
<dbReference type="Pfam" id="PF01483">
    <property type="entry name" value="P_proprotein"/>
    <property type="match status" value="1"/>
</dbReference>
<keyword evidence="9 16" id="KW-1133">Transmembrane helix</keyword>